<evidence type="ECO:0000256" key="1">
    <source>
        <dbReference type="SAM" id="Phobius"/>
    </source>
</evidence>
<evidence type="ECO:0000313" key="2">
    <source>
        <dbReference type="EMBL" id="CAD5227424.1"/>
    </source>
</evidence>
<keyword evidence="1" id="KW-0812">Transmembrane</keyword>
<dbReference type="Gene3D" id="1.10.1450.10">
    <property type="entry name" value="Tetraspanin"/>
    <property type="match status" value="1"/>
</dbReference>
<organism evidence="2 3">
    <name type="scientific">Bursaphelenchus okinawaensis</name>
    <dbReference type="NCBI Taxonomy" id="465554"/>
    <lineage>
        <taxon>Eukaryota</taxon>
        <taxon>Metazoa</taxon>
        <taxon>Ecdysozoa</taxon>
        <taxon>Nematoda</taxon>
        <taxon>Chromadorea</taxon>
        <taxon>Rhabditida</taxon>
        <taxon>Tylenchina</taxon>
        <taxon>Tylenchomorpha</taxon>
        <taxon>Aphelenchoidea</taxon>
        <taxon>Aphelenchoididae</taxon>
        <taxon>Bursaphelenchus</taxon>
    </lineage>
</organism>
<keyword evidence="1" id="KW-0472">Membrane</keyword>
<feature type="transmembrane region" description="Helical" evidence="1">
    <location>
        <begin position="9"/>
        <end position="32"/>
    </location>
</feature>
<keyword evidence="3" id="KW-1185">Reference proteome</keyword>
<dbReference type="GO" id="GO:0016020">
    <property type="term" value="C:membrane"/>
    <property type="evidence" value="ECO:0007669"/>
    <property type="project" value="InterPro"/>
</dbReference>
<evidence type="ECO:0000313" key="3">
    <source>
        <dbReference type="Proteomes" id="UP000614601"/>
    </source>
</evidence>
<keyword evidence="1" id="KW-1133">Transmembrane helix</keyword>
<dbReference type="SUPFAM" id="SSF48652">
    <property type="entry name" value="Tetraspanin"/>
    <property type="match status" value="1"/>
</dbReference>
<dbReference type="InterPro" id="IPR008952">
    <property type="entry name" value="Tetraspanin_EC2_sf"/>
</dbReference>
<name>A0A811LIE5_9BILA</name>
<dbReference type="EMBL" id="CAJFCW020000006">
    <property type="protein sequence ID" value="CAG9123203.1"/>
    <property type="molecule type" value="Genomic_DNA"/>
</dbReference>
<dbReference type="Proteomes" id="UP000614601">
    <property type="component" value="Unassembled WGS sequence"/>
</dbReference>
<gene>
    <name evidence="2" type="ORF">BOKJ2_LOCUS12166</name>
</gene>
<protein>
    <recommendedName>
        <fullName evidence="4">Tetraspanin</fullName>
    </recommendedName>
</protein>
<comment type="caution">
    <text evidence="2">The sequence shown here is derived from an EMBL/GenBank/DDBJ whole genome shotgun (WGS) entry which is preliminary data.</text>
</comment>
<feature type="transmembrane region" description="Helical" evidence="1">
    <location>
        <begin position="73"/>
        <end position="98"/>
    </location>
</feature>
<reference evidence="2" key="1">
    <citation type="submission" date="2020-09" db="EMBL/GenBank/DDBJ databases">
        <authorList>
            <person name="Kikuchi T."/>
        </authorList>
    </citation>
    <scope>NUCLEOTIDE SEQUENCE</scope>
    <source>
        <strain evidence="2">SH1</strain>
    </source>
</reference>
<accession>A0A811LIE5</accession>
<dbReference type="AlphaFoldDB" id="A0A811LIE5"/>
<dbReference type="EMBL" id="CAJFDH010000006">
    <property type="protein sequence ID" value="CAD5227424.1"/>
    <property type="molecule type" value="Genomic_DNA"/>
</dbReference>
<evidence type="ECO:0008006" key="4">
    <source>
        <dbReference type="Google" id="ProtNLM"/>
    </source>
</evidence>
<proteinExistence type="predicted"/>
<dbReference type="Proteomes" id="UP000783686">
    <property type="component" value="Unassembled WGS sequence"/>
</dbReference>
<sequence length="223" mass="25654">MTWQLDKYVLFHPFVCALTTSVTLIGLWDIFFATYEDFLISIFCLIIVVEVLVGGAITLFLKKDSQSRDTVTFYLGPLLICSAVINLTSSTVMVFFVYKMNNDPHSLLEIVKLGYGSPWYNKVTEAWDRLHISNECCGVYGYKDWRETDWYKHQNTYPPLRAPASCYNNVIGCHLPISFQTAVMGTLFSTVTFISTIIKIRSFKNILYESNQRVRLEFDNLTV</sequence>
<feature type="transmembrane region" description="Helical" evidence="1">
    <location>
        <begin position="38"/>
        <end position="61"/>
    </location>
</feature>
<dbReference type="OrthoDB" id="9836210at2759"/>